<evidence type="ECO:0000313" key="1">
    <source>
        <dbReference type="EMBL" id="TCC01324.1"/>
    </source>
</evidence>
<protein>
    <submittedName>
        <fullName evidence="1">Uncharacterized protein</fullName>
    </submittedName>
</protein>
<keyword evidence="2" id="KW-1185">Reference proteome</keyword>
<dbReference type="Proteomes" id="UP000292346">
    <property type="component" value="Unassembled WGS sequence"/>
</dbReference>
<sequence>MNDTVVPNPDRQIWYCISISWGGSPQDELIVTRDARLTMRRTVDYLARTGDFGGEWVRQHRPPDAATAPIADVEEWLEEFRENTDRPVLEWHRIPAPEADEIADLPGVIELPDSRPYDDRD</sequence>
<dbReference type="RefSeq" id="WP_131348463.1">
    <property type="nucleotide sequence ID" value="NZ_SJJZ01000007.1"/>
</dbReference>
<proteinExistence type="predicted"/>
<dbReference type="EMBL" id="SJJZ01000007">
    <property type="protein sequence ID" value="TCC01324.1"/>
    <property type="molecule type" value="Genomic_DNA"/>
</dbReference>
<dbReference type="AlphaFoldDB" id="A0A4R0GX26"/>
<organism evidence="1 2">
    <name type="scientific">Kribbella soli</name>
    <dbReference type="NCBI Taxonomy" id="1124743"/>
    <lineage>
        <taxon>Bacteria</taxon>
        <taxon>Bacillati</taxon>
        <taxon>Actinomycetota</taxon>
        <taxon>Actinomycetes</taxon>
        <taxon>Propionibacteriales</taxon>
        <taxon>Kribbellaceae</taxon>
        <taxon>Kribbella</taxon>
    </lineage>
</organism>
<evidence type="ECO:0000313" key="2">
    <source>
        <dbReference type="Proteomes" id="UP000292346"/>
    </source>
</evidence>
<dbReference type="OrthoDB" id="262125at2"/>
<name>A0A4R0GX26_9ACTN</name>
<gene>
    <name evidence="1" type="ORF">E0H45_42145</name>
</gene>
<comment type="caution">
    <text evidence="1">The sequence shown here is derived from an EMBL/GenBank/DDBJ whole genome shotgun (WGS) entry which is preliminary data.</text>
</comment>
<accession>A0A4R0GX26</accession>
<reference evidence="1 2" key="1">
    <citation type="submission" date="2019-02" db="EMBL/GenBank/DDBJ databases">
        <title>Kribbella capetownensis sp. nov. and Kribbella speibonae sp. nov., isolated from soil.</title>
        <authorList>
            <person name="Curtis S.M."/>
            <person name="Norton I."/>
            <person name="Everest G.J."/>
            <person name="Meyers P.R."/>
        </authorList>
    </citation>
    <scope>NUCLEOTIDE SEQUENCE [LARGE SCALE GENOMIC DNA]</scope>
    <source>
        <strain evidence="1 2">KCTC 29219</strain>
    </source>
</reference>